<feature type="transmembrane region" description="Helical" evidence="10">
    <location>
        <begin position="510"/>
        <end position="536"/>
    </location>
</feature>
<evidence type="ECO:0000256" key="6">
    <source>
        <dbReference type="ARBA" id="ARBA00022958"/>
    </source>
</evidence>
<evidence type="ECO:0000256" key="7">
    <source>
        <dbReference type="ARBA" id="ARBA00022989"/>
    </source>
</evidence>
<dbReference type="InterPro" id="IPR004773">
    <property type="entry name" value="K/Na_transp_Trk1/HKT1"/>
</dbReference>
<feature type="compositionally biased region" description="Basic and acidic residues" evidence="11">
    <location>
        <begin position="238"/>
        <end position="281"/>
    </location>
</feature>
<reference evidence="12 13" key="1">
    <citation type="submission" date="2016-03" db="EMBL/GenBank/DDBJ databases">
        <authorList>
            <person name="Ploux O."/>
        </authorList>
    </citation>
    <scope>NUCLEOTIDE SEQUENCE [LARGE SCALE GENOMIC DNA]</scope>
    <source>
        <strain evidence="12 13">UAMH 11012</strain>
    </source>
</reference>
<dbReference type="OrthoDB" id="9999863at2759"/>
<dbReference type="EMBL" id="FJOG01000008">
    <property type="protein sequence ID" value="CZR56562.1"/>
    <property type="molecule type" value="Genomic_DNA"/>
</dbReference>
<feature type="compositionally biased region" description="Basic and acidic residues" evidence="11">
    <location>
        <begin position="205"/>
        <end position="223"/>
    </location>
</feature>
<dbReference type="GO" id="GO:0030007">
    <property type="term" value="P:intracellular potassium ion homeostasis"/>
    <property type="evidence" value="ECO:0007669"/>
    <property type="project" value="UniProtKB-UniRule"/>
</dbReference>
<comment type="similarity">
    <text evidence="2 10">Belongs to the TrkH potassium transport family.</text>
</comment>
<dbReference type="Pfam" id="PF02386">
    <property type="entry name" value="TrkH"/>
    <property type="match status" value="1"/>
</dbReference>
<evidence type="ECO:0000256" key="10">
    <source>
        <dbReference type="PIRNR" id="PIRNR002450"/>
    </source>
</evidence>
<feature type="transmembrane region" description="Helical" evidence="10">
    <location>
        <begin position="86"/>
        <end position="110"/>
    </location>
</feature>
<dbReference type="InterPro" id="IPR051143">
    <property type="entry name" value="TrkH_K-transport"/>
</dbReference>
<sequence>MYSILLDVWHHVESLKPAFISKTPHFNFITVHYFWIIGMALFGSICLYIRGGVKYIDALFLASGAATQSGLNTVDINKLHTWQQVVLFLVPMATNPITINSFVVFLRLYWFEKRFQHIAREASRSRRSIAKTLSRAKTGERDLDGEERGVDGRSIVVMHETTRGNGMTDDRARPGDFAEQVEREKERVLEQERARSSNETGSEGTSKREGSNSGVEAEKEEGPRPQIKFADQVKPTHARTESGDDRLPAPRRTEEHIAILERQRKADDGAVLRIPGPRDADAGIAPQAVDESDPVSQTLSRRASTFDSRQSQDNHTLNDDDRIARPRRNITIAEPTRSPIPEHVANDAEAAKHTLTSALRFRKPRLFKGNDKKLHEDHHSVSRRTNTLQTIRSALSRDKEETMPYLSWEATVGRNSMFVDLTEEQREELGGIEYRSLKSLALILTCYFWGFSVFGIVCLTPWICTNATFGAIVEADGQGRPWWGIFTANSAFTDLGYTLTPDSMISFQTAIWPLLLMSFLIIIGNTGFPIMLRIVIWVTSKYVPRTSGIWEELKFLLDHPRRCFTLLFPAKATWWLFWILVILNGLDLLFFIILDLGNTVVTQLPVNIRILDGWFQAVSTRTAGFGVVNLAELHPAIQVSYLIMMYISVLPIAISVRRTNVYEEKSLGIYGSPMEENEDEGEPSYVGAHLRRQLSFDLWYIFLGVFVISISEGTRLQSGDSAFTLFSVLFEVVSAYGTVGLSLGYTNINASFSAEFGVIAKLVIIAMQVRGRHRGLPYELDRAILLPSEHLQKKEAEQASAHAARRRSSIGTMATAAQVSSGAAKTTSRTDRSSSRGRSPERAQNFLSSLLHPGPTIPNSHRNLHKGDQNFEKTRRHTIAVAADGTGGRGSRSLSPGAYGMSLTMSNNNRDRGGGLFHRDEDGASDGVQQRRTEGRRHFYQDGVNPPREISRSRTDTVTSRQDVGPMGEIVE</sequence>
<feature type="compositionally biased region" description="Basic and acidic residues" evidence="11">
    <location>
        <begin position="137"/>
        <end position="151"/>
    </location>
</feature>
<accession>A0A1L7WUV4</accession>
<dbReference type="GO" id="GO:0140107">
    <property type="term" value="F:high-affinity potassium ion transmembrane transporter activity"/>
    <property type="evidence" value="ECO:0007669"/>
    <property type="project" value="TreeGrafter"/>
</dbReference>
<dbReference type="PIRSF" id="PIRSF002450">
    <property type="entry name" value="K+_transpter_TRK"/>
    <property type="match status" value="1"/>
</dbReference>
<evidence type="ECO:0000256" key="8">
    <source>
        <dbReference type="ARBA" id="ARBA00023065"/>
    </source>
</evidence>
<feature type="transmembrane region" description="Helical" evidence="10">
    <location>
        <begin position="440"/>
        <end position="463"/>
    </location>
</feature>
<feature type="compositionally biased region" description="Polar residues" evidence="11">
    <location>
        <begin position="810"/>
        <end position="825"/>
    </location>
</feature>
<keyword evidence="13" id="KW-1185">Reference proteome</keyword>
<evidence type="ECO:0000313" key="13">
    <source>
        <dbReference type="Proteomes" id="UP000184330"/>
    </source>
</evidence>
<feature type="compositionally biased region" description="Basic and acidic residues" evidence="11">
    <location>
        <begin position="310"/>
        <end position="324"/>
    </location>
</feature>
<dbReference type="GO" id="GO:0005886">
    <property type="term" value="C:plasma membrane"/>
    <property type="evidence" value="ECO:0007669"/>
    <property type="project" value="InterPro"/>
</dbReference>
<feature type="compositionally biased region" description="Basic and acidic residues" evidence="11">
    <location>
        <begin position="168"/>
        <end position="196"/>
    </location>
</feature>
<dbReference type="STRING" id="576137.A0A1L7WUV4"/>
<dbReference type="GO" id="GO:1990573">
    <property type="term" value="P:potassium ion import across plasma membrane"/>
    <property type="evidence" value="ECO:0007669"/>
    <property type="project" value="TreeGrafter"/>
</dbReference>
<evidence type="ECO:0000313" key="12">
    <source>
        <dbReference type="EMBL" id="CZR56562.1"/>
    </source>
</evidence>
<feature type="compositionally biased region" description="Polar residues" evidence="11">
    <location>
        <begin position="294"/>
        <end position="309"/>
    </location>
</feature>
<feature type="compositionally biased region" description="Basic and acidic residues" evidence="11">
    <location>
        <begin position="828"/>
        <end position="841"/>
    </location>
</feature>
<evidence type="ECO:0000256" key="5">
    <source>
        <dbReference type="ARBA" id="ARBA00022692"/>
    </source>
</evidence>
<name>A0A1L7WUV4_9HELO</name>
<keyword evidence="9 10" id="KW-0472">Membrane</keyword>
<evidence type="ECO:0000256" key="4">
    <source>
        <dbReference type="ARBA" id="ARBA00022538"/>
    </source>
</evidence>
<feature type="transmembrane region" description="Helical" evidence="10">
    <location>
        <begin position="698"/>
        <end position="716"/>
    </location>
</feature>
<feature type="transmembrane region" description="Helical" evidence="10">
    <location>
        <begin position="636"/>
        <end position="656"/>
    </location>
</feature>
<feature type="region of interest" description="Disordered" evidence="11">
    <location>
        <begin position="795"/>
        <end position="873"/>
    </location>
</feature>
<dbReference type="AlphaFoldDB" id="A0A1L7WUV4"/>
<evidence type="ECO:0000256" key="11">
    <source>
        <dbReference type="SAM" id="MobiDB-lite"/>
    </source>
</evidence>
<keyword evidence="6 10" id="KW-0630">Potassium</keyword>
<evidence type="ECO:0000256" key="3">
    <source>
        <dbReference type="ARBA" id="ARBA00022448"/>
    </source>
</evidence>
<dbReference type="Proteomes" id="UP000184330">
    <property type="component" value="Unassembled WGS sequence"/>
</dbReference>
<dbReference type="InterPro" id="IPR003445">
    <property type="entry name" value="Cat_transpt"/>
</dbReference>
<feature type="region of interest" description="Disordered" evidence="11">
    <location>
        <begin position="133"/>
        <end position="327"/>
    </location>
</feature>
<organism evidence="12 13">
    <name type="scientific">Phialocephala subalpina</name>
    <dbReference type="NCBI Taxonomy" id="576137"/>
    <lineage>
        <taxon>Eukaryota</taxon>
        <taxon>Fungi</taxon>
        <taxon>Dikarya</taxon>
        <taxon>Ascomycota</taxon>
        <taxon>Pezizomycotina</taxon>
        <taxon>Leotiomycetes</taxon>
        <taxon>Helotiales</taxon>
        <taxon>Mollisiaceae</taxon>
        <taxon>Phialocephala</taxon>
        <taxon>Phialocephala fortinii species complex</taxon>
    </lineage>
</organism>
<evidence type="ECO:0000256" key="9">
    <source>
        <dbReference type="ARBA" id="ARBA00023136"/>
    </source>
</evidence>
<feature type="compositionally biased region" description="Basic and acidic residues" evidence="11">
    <location>
        <begin position="929"/>
        <end position="940"/>
    </location>
</feature>
<dbReference type="NCBIfam" id="TIGR00934">
    <property type="entry name" value="2a38euk"/>
    <property type="match status" value="1"/>
</dbReference>
<dbReference type="InterPro" id="IPR015958">
    <property type="entry name" value="Trk1_fungi"/>
</dbReference>
<keyword evidence="5 10" id="KW-0812">Transmembrane</keyword>
<keyword evidence="7 10" id="KW-1133">Transmembrane helix</keyword>
<keyword evidence="3 10" id="KW-0813">Transport</keyword>
<dbReference type="PANTHER" id="PTHR31064">
    <property type="entry name" value="POTASSIUM TRANSPORT PROTEIN DDB_G0292412-RELATED"/>
    <property type="match status" value="1"/>
</dbReference>
<keyword evidence="8 10" id="KW-0406">Ion transport</keyword>
<feature type="region of interest" description="Disordered" evidence="11">
    <location>
        <begin position="917"/>
        <end position="972"/>
    </location>
</feature>
<feature type="transmembrane region" description="Helical" evidence="10">
    <location>
        <begin position="31"/>
        <end position="49"/>
    </location>
</feature>
<gene>
    <name evidence="12" type="ORF">PAC_06451</name>
</gene>
<keyword evidence="4 10" id="KW-0633">Potassium transport</keyword>
<dbReference type="PANTHER" id="PTHR31064:SF30">
    <property type="entry name" value="HIGH-AFFINITY POTASSIUM TRANSPORT PROTEIN-RELATED"/>
    <property type="match status" value="1"/>
</dbReference>
<evidence type="ECO:0000256" key="1">
    <source>
        <dbReference type="ARBA" id="ARBA00004141"/>
    </source>
</evidence>
<comment type="subcellular location">
    <subcellularLocation>
        <location evidence="1">Membrane</location>
        <topology evidence="1">Multi-pass membrane protein</topology>
    </subcellularLocation>
</comment>
<protein>
    <recommendedName>
        <fullName evidence="10">Potassium transport protein</fullName>
    </recommendedName>
</protein>
<feature type="transmembrane region" description="Helical" evidence="10">
    <location>
        <begin position="572"/>
        <end position="594"/>
    </location>
</feature>
<proteinExistence type="inferred from homology"/>
<feature type="transmembrane region" description="Helical" evidence="10">
    <location>
        <begin position="722"/>
        <end position="743"/>
    </location>
</feature>
<evidence type="ECO:0000256" key="2">
    <source>
        <dbReference type="ARBA" id="ARBA00009137"/>
    </source>
</evidence>